<dbReference type="SUPFAM" id="SSF55257">
    <property type="entry name" value="RBP11-like subunits of RNA polymerase"/>
    <property type="match status" value="1"/>
</dbReference>
<dbReference type="SUPFAM" id="SSF56553">
    <property type="entry name" value="Insert subdomain of RNA polymerase alpha subunit"/>
    <property type="match status" value="1"/>
</dbReference>
<dbReference type="AlphaFoldDB" id="A0A1A8XCD8"/>
<reference evidence="7 8" key="1">
    <citation type="submission" date="2016-05" db="EMBL/GenBank/DDBJ databases">
        <authorList>
            <person name="Naeem Raeece"/>
        </authorList>
    </citation>
    <scope>NUCLEOTIDE SEQUENCE [LARGE SCALE GENOMIC DNA]</scope>
</reference>
<dbReference type="NCBIfam" id="NF001988">
    <property type="entry name" value="PRK00783.1"/>
    <property type="match status" value="1"/>
</dbReference>
<dbReference type="SMART" id="SM00662">
    <property type="entry name" value="RPOLD"/>
    <property type="match status" value="1"/>
</dbReference>
<keyword evidence="2" id="KW-0804">Transcription</keyword>
<reference evidence="6" key="2">
    <citation type="submission" date="2016-05" db="EMBL/GenBank/DDBJ databases">
        <authorList>
            <person name="Lavstsen T."/>
            <person name="Jespersen J.S."/>
        </authorList>
    </citation>
    <scope>NUCLEOTIDE SEQUENCE [LARGE SCALE GENOMIC DNA]</scope>
</reference>
<proteinExistence type="inferred from homology"/>
<dbReference type="InterPro" id="IPR011263">
    <property type="entry name" value="DNA-dir_RNA_pol_RpoA/D/Rpb3"/>
</dbReference>
<accession>A0A1A8XCD8</accession>
<dbReference type="Pfam" id="PF01000">
    <property type="entry name" value="RNA_pol_A_bac"/>
    <property type="match status" value="1"/>
</dbReference>
<dbReference type="HAMAP" id="MF_00320">
    <property type="entry name" value="RNApol_arch_Rpo3"/>
    <property type="match status" value="1"/>
</dbReference>
<evidence type="ECO:0000256" key="2">
    <source>
        <dbReference type="ARBA" id="ARBA00023163"/>
    </source>
</evidence>
<dbReference type="Proteomes" id="UP000078546">
    <property type="component" value="Unassembled WGS sequence"/>
</dbReference>
<dbReference type="InterPro" id="IPR033901">
    <property type="entry name" value="RNAPI/III_AC40"/>
</dbReference>
<name>A0A1A8XCD8_PLAOA</name>
<dbReference type="InterPro" id="IPR036643">
    <property type="entry name" value="RNApol_insert_sf"/>
</dbReference>
<keyword evidence="1 6" id="KW-0240">DNA-directed RNA polymerase</keyword>
<evidence type="ECO:0000313" key="5">
    <source>
        <dbReference type="EMBL" id="SBS84032.1"/>
    </source>
</evidence>
<dbReference type="Gene3D" id="3.30.1360.10">
    <property type="entry name" value="RNA polymerase, RBP11-like subunit"/>
    <property type="match status" value="1"/>
</dbReference>
<dbReference type="GO" id="GO:0046983">
    <property type="term" value="F:protein dimerization activity"/>
    <property type="evidence" value="ECO:0007669"/>
    <property type="project" value="InterPro"/>
</dbReference>
<dbReference type="InterPro" id="IPR036603">
    <property type="entry name" value="RBP11-like"/>
</dbReference>
<organism evidence="6 7">
    <name type="scientific">Plasmodium ovale curtisi</name>
    <dbReference type="NCBI Taxonomy" id="864141"/>
    <lineage>
        <taxon>Eukaryota</taxon>
        <taxon>Sar</taxon>
        <taxon>Alveolata</taxon>
        <taxon>Apicomplexa</taxon>
        <taxon>Aconoidasida</taxon>
        <taxon>Haemosporida</taxon>
        <taxon>Plasmodiidae</taxon>
        <taxon>Plasmodium</taxon>
        <taxon>Plasmodium (Plasmodium)</taxon>
    </lineage>
</organism>
<dbReference type="Pfam" id="PF01193">
    <property type="entry name" value="RNA_pol_L"/>
    <property type="match status" value="1"/>
</dbReference>
<dbReference type="PANTHER" id="PTHR11800">
    <property type="entry name" value="DNA-DIRECTED RNA POLYMERASE"/>
    <property type="match status" value="1"/>
</dbReference>
<dbReference type="Gene3D" id="2.170.120.12">
    <property type="entry name" value="DNA-directed RNA polymerase, insert domain"/>
    <property type="match status" value="1"/>
</dbReference>
<dbReference type="VEuPathDB" id="PlasmoDB:PocGH01_09049400"/>
<comment type="similarity">
    <text evidence="3">Belongs to the archaeal Rpo3/eukaryotic RPB3 RNA polymerase subunit family.</text>
</comment>
<dbReference type="Proteomes" id="UP000078560">
    <property type="component" value="Unassembled WGS sequence"/>
</dbReference>
<dbReference type="InterPro" id="IPR022842">
    <property type="entry name" value="RNAP_Rpo3/Rpb3/RPAC1"/>
</dbReference>
<dbReference type="GO" id="GO:0006351">
    <property type="term" value="P:DNA-templated transcription"/>
    <property type="evidence" value="ECO:0007669"/>
    <property type="project" value="InterPro"/>
</dbReference>
<evidence type="ECO:0000313" key="6">
    <source>
        <dbReference type="EMBL" id="SBT01971.1"/>
    </source>
</evidence>
<dbReference type="GO" id="GO:0003899">
    <property type="term" value="F:DNA-directed RNA polymerase activity"/>
    <property type="evidence" value="ECO:0007669"/>
    <property type="project" value="InterPro"/>
</dbReference>
<dbReference type="InterPro" id="IPR011262">
    <property type="entry name" value="DNA-dir_RNA_pol_insert"/>
</dbReference>
<evidence type="ECO:0000313" key="7">
    <source>
        <dbReference type="Proteomes" id="UP000078546"/>
    </source>
</evidence>
<evidence type="ECO:0000313" key="8">
    <source>
        <dbReference type="Proteomes" id="UP000078560"/>
    </source>
</evidence>
<dbReference type="EMBL" id="FLQU01000332">
    <property type="protein sequence ID" value="SBS84032.1"/>
    <property type="molecule type" value="Genomic_DNA"/>
</dbReference>
<dbReference type="GO" id="GO:0005666">
    <property type="term" value="C:RNA polymerase III complex"/>
    <property type="evidence" value="ECO:0007669"/>
    <property type="project" value="TreeGrafter"/>
</dbReference>
<feature type="domain" description="DNA-directed RNA polymerase RpoA/D/Rpb3-type" evidence="4">
    <location>
        <begin position="59"/>
        <end position="327"/>
    </location>
</feature>
<protein>
    <submittedName>
        <fullName evidence="6">DNA-directed RNA polymerase I, putative</fullName>
    </submittedName>
</protein>
<evidence type="ECO:0000256" key="1">
    <source>
        <dbReference type="ARBA" id="ARBA00022478"/>
    </source>
</evidence>
<dbReference type="CDD" id="cd07032">
    <property type="entry name" value="RNAP_I_II_AC40"/>
    <property type="match status" value="1"/>
</dbReference>
<dbReference type="InterPro" id="IPR050518">
    <property type="entry name" value="Rpo3/RPB3_RNA_Pol_subunit"/>
</dbReference>
<gene>
    <name evidence="6" type="ORF">POVCU1_071470</name>
    <name evidence="5" type="ORF">POVCU2_0024080</name>
</gene>
<sequence>MRSVKSRDNFINLTQEGPRNATTTNFYGSYSLSENENFFDIKKFDENLEMKILKNEKNLLILEIKNLNVSIANALRRIMISEVPTIAIEKVNIYQNTGIIADEILCHRLGLIPFEFDADFFNYKNEYEKYNYKNCFCFKLHVKHSKKGGNISENYECVYSKDLKWYPLNDKQKIKFGNNPPKVVDKNILITKLASGQEIELMCFLEKGIGKTHAKWSPVCTAVYKMFPTFTFDTSEQLTKEEKKDLVNICPKHVFDLEDSDNLIVKNPLSCTSCRVCIEKYPNKVAFEKVKNHFIFTIESTGCISSANIFRKALIILKEKVVNVQKLLKDRISI</sequence>
<evidence type="ECO:0000259" key="4">
    <source>
        <dbReference type="SMART" id="SM00662"/>
    </source>
</evidence>
<evidence type="ECO:0000256" key="3">
    <source>
        <dbReference type="ARBA" id="ARBA00025804"/>
    </source>
</evidence>
<dbReference type="PANTHER" id="PTHR11800:SF13">
    <property type="entry name" value="DNA-DIRECTED RNA POLYMERASES I AND III SUBUNIT RPAC1"/>
    <property type="match status" value="1"/>
</dbReference>
<dbReference type="GO" id="GO:0005736">
    <property type="term" value="C:RNA polymerase I complex"/>
    <property type="evidence" value="ECO:0007669"/>
    <property type="project" value="TreeGrafter"/>
</dbReference>
<dbReference type="EMBL" id="FLQV01002942">
    <property type="protein sequence ID" value="SBT01971.1"/>
    <property type="molecule type" value="Genomic_DNA"/>
</dbReference>